<dbReference type="PANTHER" id="PTHR43214">
    <property type="entry name" value="TWO-COMPONENT RESPONSE REGULATOR"/>
    <property type="match status" value="1"/>
</dbReference>
<dbReference type="PRINTS" id="PR00038">
    <property type="entry name" value="HTHLUXR"/>
</dbReference>
<protein>
    <submittedName>
        <fullName evidence="8">Response regulator transcription factor</fullName>
    </submittedName>
</protein>
<dbReference type="Pfam" id="PF00196">
    <property type="entry name" value="GerE"/>
    <property type="match status" value="1"/>
</dbReference>
<evidence type="ECO:0000313" key="8">
    <source>
        <dbReference type="EMBL" id="AZN30621.1"/>
    </source>
</evidence>
<dbReference type="SMART" id="SM00421">
    <property type="entry name" value="HTH_LUXR"/>
    <property type="match status" value="1"/>
</dbReference>
<dbReference type="EMBL" id="CP034438">
    <property type="protein sequence ID" value="AZN30621.1"/>
    <property type="molecule type" value="Genomic_DNA"/>
</dbReference>
<dbReference type="CDD" id="cd06170">
    <property type="entry name" value="LuxR_C_like"/>
    <property type="match status" value="1"/>
</dbReference>
<dbReference type="SMART" id="SM00448">
    <property type="entry name" value="REC"/>
    <property type="match status" value="1"/>
</dbReference>
<keyword evidence="3" id="KW-0238">DNA-binding</keyword>
<feature type="domain" description="HTH luxR-type" evidence="6">
    <location>
        <begin position="156"/>
        <end position="222"/>
    </location>
</feature>
<dbReference type="AlphaFoldDB" id="A0A3Q8WUI3"/>
<sequence>MMEEPPIRVLVVDDHPIVINGLTQVIEGGGKGRIIVSGTAANGLEAIDAVKRDRPDVVLMDIDMPKLDGIEATRRIMQMSDPPEVIVITALDHDDQSLRAGAAGASGFLLKSEDPQRLAAAIEDVFRGNGALSPRIAKQMLISLGRASANSAVREARQLCAQLTEREQDVAGLVAEGLGNREIGERLFLSESTVKTHLSGIQQKFGVDNRVLVAVTFTLARLA</sequence>
<dbReference type="PROSITE" id="PS50110">
    <property type="entry name" value="RESPONSE_REGULATORY"/>
    <property type="match status" value="1"/>
</dbReference>
<evidence type="ECO:0000313" key="9">
    <source>
        <dbReference type="Proteomes" id="UP000270021"/>
    </source>
</evidence>
<keyword evidence="2" id="KW-0805">Transcription regulation</keyword>
<dbReference type="GO" id="GO:0006355">
    <property type="term" value="P:regulation of DNA-templated transcription"/>
    <property type="evidence" value="ECO:0007669"/>
    <property type="project" value="InterPro"/>
</dbReference>
<dbReference type="Proteomes" id="UP000270021">
    <property type="component" value="Chromosome"/>
</dbReference>
<dbReference type="OrthoDB" id="9808843at2"/>
<proteinExistence type="predicted"/>
<evidence type="ECO:0000256" key="5">
    <source>
        <dbReference type="PROSITE-ProRule" id="PRU00169"/>
    </source>
</evidence>
<evidence type="ECO:0000256" key="4">
    <source>
        <dbReference type="ARBA" id="ARBA00023163"/>
    </source>
</evidence>
<keyword evidence="9" id="KW-1185">Reference proteome</keyword>
<dbReference type="CDD" id="cd17535">
    <property type="entry name" value="REC_NarL-like"/>
    <property type="match status" value="1"/>
</dbReference>
<dbReference type="PROSITE" id="PS50043">
    <property type="entry name" value="HTH_LUXR_2"/>
    <property type="match status" value="1"/>
</dbReference>
<evidence type="ECO:0000256" key="2">
    <source>
        <dbReference type="ARBA" id="ARBA00023015"/>
    </source>
</evidence>
<dbReference type="Gene3D" id="3.40.50.2300">
    <property type="match status" value="1"/>
</dbReference>
<dbReference type="RefSeq" id="WP_126041529.1">
    <property type="nucleotide sequence ID" value="NZ_CP034438.1"/>
</dbReference>
<dbReference type="InterPro" id="IPR000792">
    <property type="entry name" value="Tscrpt_reg_LuxR_C"/>
</dbReference>
<keyword evidence="1 5" id="KW-0597">Phosphoprotein</keyword>
<dbReference type="InterPro" id="IPR011006">
    <property type="entry name" value="CheY-like_superfamily"/>
</dbReference>
<name>A0A3Q8WUI3_9ACTO</name>
<feature type="domain" description="Response regulatory" evidence="7">
    <location>
        <begin position="8"/>
        <end position="126"/>
    </location>
</feature>
<dbReference type="InterPro" id="IPR058245">
    <property type="entry name" value="NreC/VraR/RcsB-like_REC"/>
</dbReference>
<dbReference type="Pfam" id="PF00072">
    <property type="entry name" value="Response_reg"/>
    <property type="match status" value="1"/>
</dbReference>
<dbReference type="GO" id="GO:0000160">
    <property type="term" value="P:phosphorelay signal transduction system"/>
    <property type="evidence" value="ECO:0007669"/>
    <property type="project" value="InterPro"/>
</dbReference>
<evidence type="ECO:0000256" key="1">
    <source>
        <dbReference type="ARBA" id="ARBA00022553"/>
    </source>
</evidence>
<accession>A0A3Q8WUI3</accession>
<gene>
    <name evidence="8" type="ORF">EJO69_10160</name>
</gene>
<dbReference type="SUPFAM" id="SSF52172">
    <property type="entry name" value="CheY-like"/>
    <property type="match status" value="1"/>
</dbReference>
<evidence type="ECO:0000259" key="7">
    <source>
        <dbReference type="PROSITE" id="PS50110"/>
    </source>
</evidence>
<organism evidence="8 9">
    <name type="scientific">Flaviflexus salsibiostraticola</name>
    <dbReference type="NCBI Taxonomy" id="1282737"/>
    <lineage>
        <taxon>Bacteria</taxon>
        <taxon>Bacillati</taxon>
        <taxon>Actinomycetota</taxon>
        <taxon>Actinomycetes</taxon>
        <taxon>Actinomycetales</taxon>
        <taxon>Actinomycetaceae</taxon>
        <taxon>Flaviflexus</taxon>
    </lineage>
</organism>
<reference evidence="8 9" key="1">
    <citation type="submission" date="2018-12" db="EMBL/GenBank/DDBJ databases">
        <title>Complete genome sequence of Flaviflexus salsibiostraticola KCTC 33148.</title>
        <authorList>
            <person name="Bae J.-W."/>
        </authorList>
    </citation>
    <scope>NUCLEOTIDE SEQUENCE [LARGE SCALE GENOMIC DNA]</scope>
    <source>
        <strain evidence="8 9">KCTC 33148</strain>
    </source>
</reference>
<dbReference type="InterPro" id="IPR039420">
    <property type="entry name" value="WalR-like"/>
</dbReference>
<feature type="modified residue" description="4-aspartylphosphate" evidence="5">
    <location>
        <position position="61"/>
    </location>
</feature>
<dbReference type="KEGG" id="fsl:EJO69_10160"/>
<dbReference type="GO" id="GO:0003677">
    <property type="term" value="F:DNA binding"/>
    <property type="evidence" value="ECO:0007669"/>
    <property type="project" value="UniProtKB-KW"/>
</dbReference>
<keyword evidence="4" id="KW-0804">Transcription</keyword>
<dbReference type="PANTHER" id="PTHR43214:SF24">
    <property type="entry name" value="TRANSCRIPTIONAL REGULATORY PROTEIN NARL-RELATED"/>
    <property type="match status" value="1"/>
</dbReference>
<dbReference type="InterPro" id="IPR001789">
    <property type="entry name" value="Sig_transdc_resp-reg_receiver"/>
</dbReference>
<evidence type="ECO:0000256" key="3">
    <source>
        <dbReference type="ARBA" id="ARBA00023125"/>
    </source>
</evidence>
<evidence type="ECO:0000259" key="6">
    <source>
        <dbReference type="PROSITE" id="PS50043"/>
    </source>
</evidence>